<evidence type="ECO:0000313" key="1">
    <source>
        <dbReference type="EMBL" id="KAJ0041406.1"/>
    </source>
</evidence>
<dbReference type="EMBL" id="CM047740">
    <property type="protein sequence ID" value="KAJ0041406.1"/>
    <property type="molecule type" value="Genomic_DNA"/>
</dbReference>
<reference evidence="2" key="1">
    <citation type="journal article" date="2023" name="G3 (Bethesda)">
        <title>Genome assembly and association tests identify interacting loci associated with vigor, precocity, and sex in interspecific pistachio rootstocks.</title>
        <authorList>
            <person name="Palmer W."/>
            <person name="Jacygrad E."/>
            <person name="Sagayaradj S."/>
            <person name="Cavanaugh K."/>
            <person name="Han R."/>
            <person name="Bertier L."/>
            <person name="Beede B."/>
            <person name="Kafkas S."/>
            <person name="Golino D."/>
            <person name="Preece J."/>
            <person name="Michelmore R."/>
        </authorList>
    </citation>
    <scope>NUCLEOTIDE SEQUENCE [LARGE SCALE GENOMIC DNA]</scope>
</reference>
<evidence type="ECO:0000313" key="2">
    <source>
        <dbReference type="Proteomes" id="UP001163603"/>
    </source>
</evidence>
<gene>
    <name evidence="1" type="ORF">Pint_28453</name>
</gene>
<dbReference type="Proteomes" id="UP001163603">
    <property type="component" value="Chromosome 5"/>
</dbReference>
<protein>
    <submittedName>
        <fullName evidence="1">Uncharacterized protein</fullName>
    </submittedName>
</protein>
<keyword evidence="2" id="KW-1185">Reference proteome</keyword>
<accession>A0ACC0YSM0</accession>
<sequence>MAQLTRSTGKVTWFDSIRGYGFIKPDDGGADLFVHHKAIKSDGYRTLRDNQPVEFDVQLEPDGKYQALDVTAPGGRAVRSPRKDNGYSRGGRGGGLGGNWKGSNDNRRNNMYVSGGGGVVCYNCDGVGHVARECTSNKRNSNYTGGGCYNCGDPEHFARDCPLTLNNGGGGGGGGGGSGSGCFKCGDYGHLARDCINRGSSGGSGPCYNCGKSGHLARDCAGGSGRRGAAGGGGGGGGGGTCFNCGNPGHFARECTKV</sequence>
<proteinExistence type="predicted"/>
<organism evidence="1 2">
    <name type="scientific">Pistacia integerrima</name>
    <dbReference type="NCBI Taxonomy" id="434235"/>
    <lineage>
        <taxon>Eukaryota</taxon>
        <taxon>Viridiplantae</taxon>
        <taxon>Streptophyta</taxon>
        <taxon>Embryophyta</taxon>
        <taxon>Tracheophyta</taxon>
        <taxon>Spermatophyta</taxon>
        <taxon>Magnoliopsida</taxon>
        <taxon>eudicotyledons</taxon>
        <taxon>Gunneridae</taxon>
        <taxon>Pentapetalae</taxon>
        <taxon>rosids</taxon>
        <taxon>malvids</taxon>
        <taxon>Sapindales</taxon>
        <taxon>Anacardiaceae</taxon>
        <taxon>Pistacia</taxon>
    </lineage>
</organism>
<comment type="caution">
    <text evidence="1">The sequence shown here is derived from an EMBL/GenBank/DDBJ whole genome shotgun (WGS) entry which is preliminary data.</text>
</comment>
<name>A0ACC0YSM0_9ROSI</name>